<dbReference type="Proteomes" id="UP000190080">
    <property type="component" value="Unassembled WGS sequence"/>
</dbReference>
<dbReference type="InterPro" id="IPR011397">
    <property type="entry name" value="YhfC"/>
</dbReference>
<evidence type="ECO:0000313" key="3">
    <source>
        <dbReference type="Proteomes" id="UP000190080"/>
    </source>
</evidence>
<keyword evidence="1" id="KW-0472">Membrane</keyword>
<keyword evidence="1" id="KW-0812">Transmembrane</keyword>
<feature type="transmembrane region" description="Helical" evidence="1">
    <location>
        <begin position="200"/>
        <end position="220"/>
    </location>
</feature>
<protein>
    <recommendedName>
        <fullName evidence="4">YhfC family intramembrane metalloprotease</fullName>
    </recommendedName>
</protein>
<keyword evidence="3" id="KW-1185">Reference proteome</keyword>
<evidence type="ECO:0000256" key="1">
    <source>
        <dbReference type="SAM" id="Phobius"/>
    </source>
</evidence>
<dbReference type="Pfam" id="PF10086">
    <property type="entry name" value="YhfC"/>
    <property type="match status" value="1"/>
</dbReference>
<dbReference type="STRING" id="1450648.CLORY_25140"/>
<feature type="transmembrane region" description="Helical" evidence="1">
    <location>
        <begin position="73"/>
        <end position="93"/>
    </location>
</feature>
<keyword evidence="1" id="KW-1133">Transmembrane helix</keyword>
<comment type="caution">
    <text evidence="2">The sequence shown here is derived from an EMBL/GenBank/DDBJ whole genome shotgun (WGS) entry which is preliminary data.</text>
</comment>
<organism evidence="2 3">
    <name type="scientific">Clostridium oryzae</name>
    <dbReference type="NCBI Taxonomy" id="1450648"/>
    <lineage>
        <taxon>Bacteria</taxon>
        <taxon>Bacillati</taxon>
        <taxon>Bacillota</taxon>
        <taxon>Clostridia</taxon>
        <taxon>Eubacteriales</taxon>
        <taxon>Clostridiaceae</taxon>
        <taxon>Clostridium</taxon>
    </lineage>
</organism>
<feature type="transmembrane region" description="Helical" evidence="1">
    <location>
        <begin position="40"/>
        <end position="67"/>
    </location>
</feature>
<dbReference type="OrthoDB" id="9807167at2"/>
<dbReference type="PIRSF" id="PIRSF033101">
    <property type="entry name" value="UCP033101"/>
    <property type="match status" value="1"/>
</dbReference>
<reference evidence="2 3" key="1">
    <citation type="submission" date="2017-03" db="EMBL/GenBank/DDBJ databases">
        <title>Genome sequence of Clostridium oryzae DSM 28571.</title>
        <authorList>
            <person name="Poehlein A."/>
            <person name="Daniel R."/>
        </authorList>
    </citation>
    <scope>NUCLEOTIDE SEQUENCE [LARGE SCALE GENOMIC DNA]</scope>
    <source>
        <strain evidence="2 3">DSM 28571</strain>
    </source>
</reference>
<sequence length="253" mass="28085">MISTASIVNMTISGIIIIAVITGIIVYLNKKEAIDKKPIIFGFICFILFSQMLERSINTVVISANVIKNQALLLVYAVLMAGIFEEVGRFVIYKKFLTKYRQWKDAVAFGVGHGGTEAVLIGVLSVINYINISLMINSGEFNKLIGKSIPADTASQIKTMLMAPSSTFLAIGFERVCTLAIQIALSILVLYCINNKKIQYLFLAIFLHALIDVPAMLYQLKVITNLWLVEIILLILAVIAFLFIKKSKKLFTP</sequence>
<feature type="transmembrane region" description="Helical" evidence="1">
    <location>
        <begin position="105"/>
        <end position="130"/>
    </location>
</feature>
<feature type="transmembrane region" description="Helical" evidence="1">
    <location>
        <begin position="6"/>
        <end position="28"/>
    </location>
</feature>
<dbReference type="RefSeq" id="WP_079424951.1">
    <property type="nucleotide sequence ID" value="NZ_MZGV01000026.1"/>
</dbReference>
<feature type="transmembrane region" description="Helical" evidence="1">
    <location>
        <begin position="226"/>
        <end position="244"/>
    </location>
</feature>
<evidence type="ECO:0008006" key="4">
    <source>
        <dbReference type="Google" id="ProtNLM"/>
    </source>
</evidence>
<evidence type="ECO:0000313" key="2">
    <source>
        <dbReference type="EMBL" id="OPJ60966.1"/>
    </source>
</evidence>
<dbReference type="AlphaFoldDB" id="A0A1V4IM18"/>
<proteinExistence type="predicted"/>
<dbReference type="EMBL" id="MZGV01000026">
    <property type="protein sequence ID" value="OPJ60966.1"/>
    <property type="molecule type" value="Genomic_DNA"/>
</dbReference>
<feature type="transmembrane region" description="Helical" evidence="1">
    <location>
        <begin position="168"/>
        <end position="193"/>
    </location>
</feature>
<name>A0A1V4IM18_9CLOT</name>
<gene>
    <name evidence="2" type="ORF">CLORY_25140</name>
</gene>
<accession>A0A1V4IM18</accession>